<accession>A0A0D7BUV7</accession>
<evidence type="ECO:0000313" key="4">
    <source>
        <dbReference type="Proteomes" id="UP000054007"/>
    </source>
</evidence>
<dbReference type="AlphaFoldDB" id="A0A0D7BUV7"/>
<protein>
    <recommendedName>
        <fullName evidence="2">CUE domain-containing protein</fullName>
    </recommendedName>
</protein>
<feature type="region of interest" description="Disordered" evidence="1">
    <location>
        <begin position="475"/>
        <end position="500"/>
    </location>
</feature>
<sequence>MTLAEYPSTASRRTLSASQQASLQQAVNAALAETLALPPAKRDTEASRRFIASYALDGAVQALEPLIWGSGAEPSPTEKSIRIRALTLAEKLSLAPPSLPLQTLLDLAVIYAPIRPKQMRAVVENAIKTSPSTLDHLSDFIAAMSRLLHDSTGLYGLRKASHVLVCLLKVAPVEVVRALGTKDFLVALAVCYDGAMDRISRVYGGMRATGDRALDDWERIWIDTKVAIIDAFHAIFSRVLQDTTSAHTRADIETAFELVFALLEVSRSAPNSTQTPFLDRPLLVDYQQSYDLAKTLRNALKRASDEDARLELLESSLREFEDHGPGVLKLVIKSSGIPPGIDYRGSGKGKGKAEPETSSFSDPDIDIKVAQVLDILPDISPAYVRALLSHPSHPFHGNAERVMEVLLEGTAPSQEELMQASIIPAAPEQERRNVFDDEELDISKLHVGKKQQDEAVILRDRTFIDQMKADILRRAEMGSDSEDEELEAGGGIAFDDEAENDRIRVAGDGEESEDDEHATPEPPSVDTILEMAYIKDSRVFDRESRKSKAREDLKQKTGWADDLLESWGTMFERNPKKDKILMKYEFSGNQPSIPDAGPSNAQRGRGRGRGRGGRGGRGGGAPGGSEARNRAMKDKRGNQARKRGHDKKMARGGPPVS</sequence>
<dbReference type="SUPFAM" id="SSF46934">
    <property type="entry name" value="UBA-like"/>
    <property type="match status" value="1"/>
</dbReference>
<organism evidence="3 4">
    <name type="scientific">Cylindrobasidium torrendii FP15055 ss-10</name>
    <dbReference type="NCBI Taxonomy" id="1314674"/>
    <lineage>
        <taxon>Eukaryota</taxon>
        <taxon>Fungi</taxon>
        <taxon>Dikarya</taxon>
        <taxon>Basidiomycota</taxon>
        <taxon>Agaricomycotina</taxon>
        <taxon>Agaricomycetes</taxon>
        <taxon>Agaricomycetidae</taxon>
        <taxon>Agaricales</taxon>
        <taxon>Marasmiineae</taxon>
        <taxon>Physalacriaceae</taxon>
        <taxon>Cylindrobasidium</taxon>
    </lineage>
</organism>
<feature type="region of interest" description="Disordered" evidence="1">
    <location>
        <begin position="541"/>
        <end position="560"/>
    </location>
</feature>
<feature type="region of interest" description="Disordered" evidence="1">
    <location>
        <begin position="582"/>
        <end position="657"/>
    </location>
</feature>
<dbReference type="InterPro" id="IPR009060">
    <property type="entry name" value="UBA-like_sf"/>
</dbReference>
<feature type="domain" description="CUE" evidence="2">
    <location>
        <begin position="364"/>
        <end position="411"/>
    </location>
</feature>
<feature type="compositionally biased region" description="Basic residues" evidence="1">
    <location>
        <begin position="638"/>
        <end position="650"/>
    </location>
</feature>
<reference evidence="3 4" key="1">
    <citation type="journal article" date="2015" name="Fungal Genet. Biol.">
        <title>Evolution of novel wood decay mechanisms in Agaricales revealed by the genome sequences of Fistulina hepatica and Cylindrobasidium torrendii.</title>
        <authorList>
            <person name="Floudas D."/>
            <person name="Held B.W."/>
            <person name="Riley R."/>
            <person name="Nagy L.G."/>
            <person name="Koehler G."/>
            <person name="Ransdell A.S."/>
            <person name="Younus H."/>
            <person name="Chow J."/>
            <person name="Chiniquy J."/>
            <person name="Lipzen A."/>
            <person name="Tritt A."/>
            <person name="Sun H."/>
            <person name="Haridas S."/>
            <person name="LaButti K."/>
            <person name="Ohm R.A."/>
            <person name="Kues U."/>
            <person name="Blanchette R.A."/>
            <person name="Grigoriev I.V."/>
            <person name="Minto R.E."/>
            <person name="Hibbett D.S."/>
        </authorList>
    </citation>
    <scope>NUCLEOTIDE SEQUENCE [LARGE SCALE GENOMIC DNA]</scope>
    <source>
        <strain evidence="3 4">FP15055 ss-10</strain>
    </source>
</reference>
<gene>
    <name evidence="3" type="ORF">CYLTODRAFT_484797</name>
</gene>
<dbReference type="InterPro" id="IPR003892">
    <property type="entry name" value="CUE"/>
</dbReference>
<feature type="compositionally biased region" description="Basic and acidic residues" evidence="1">
    <location>
        <begin position="627"/>
        <end position="637"/>
    </location>
</feature>
<keyword evidence="4" id="KW-1185">Reference proteome</keyword>
<dbReference type="InterPro" id="IPR041800">
    <property type="entry name" value="ASCC2_CUE"/>
</dbReference>
<dbReference type="Gene3D" id="1.10.8.10">
    <property type="entry name" value="DNA helicase RuvA subunit, C-terminal domain"/>
    <property type="match status" value="1"/>
</dbReference>
<dbReference type="PANTHER" id="PTHR21494:SF0">
    <property type="entry name" value="ACTIVATING SIGNAL COINTEGRATOR 1 COMPLEX SUBUNIT 2"/>
    <property type="match status" value="1"/>
</dbReference>
<dbReference type="PROSITE" id="PS51140">
    <property type="entry name" value="CUE"/>
    <property type="match status" value="1"/>
</dbReference>
<proteinExistence type="predicted"/>
<name>A0A0D7BUV7_9AGAR</name>
<feature type="region of interest" description="Disordered" evidence="1">
    <location>
        <begin position="342"/>
        <end position="361"/>
    </location>
</feature>
<dbReference type="GO" id="GO:0043130">
    <property type="term" value="F:ubiquitin binding"/>
    <property type="evidence" value="ECO:0007669"/>
    <property type="project" value="InterPro"/>
</dbReference>
<dbReference type="InterPro" id="IPR052586">
    <property type="entry name" value="ASCC2"/>
</dbReference>
<feature type="compositionally biased region" description="Basic and acidic residues" evidence="1">
    <location>
        <begin position="541"/>
        <end position="555"/>
    </location>
</feature>
<evidence type="ECO:0000256" key="1">
    <source>
        <dbReference type="SAM" id="MobiDB-lite"/>
    </source>
</evidence>
<dbReference type="EMBL" id="KN880432">
    <property type="protein sequence ID" value="KIY74040.1"/>
    <property type="molecule type" value="Genomic_DNA"/>
</dbReference>
<dbReference type="Proteomes" id="UP000054007">
    <property type="component" value="Unassembled WGS sequence"/>
</dbReference>
<feature type="compositionally biased region" description="Basic residues" evidence="1">
    <location>
        <begin position="604"/>
        <end position="614"/>
    </location>
</feature>
<evidence type="ECO:0000313" key="3">
    <source>
        <dbReference type="EMBL" id="KIY74040.1"/>
    </source>
</evidence>
<dbReference type="CDD" id="cd14364">
    <property type="entry name" value="CUE_ASCC2"/>
    <property type="match status" value="1"/>
</dbReference>
<dbReference type="PANTHER" id="PTHR21494">
    <property type="entry name" value="ACTIVATING SIGNAL COINTEGRATOR 1 COMPLEX SUBUNIT 2 ASC-1 COMPLEX SUBUNIT P100"/>
    <property type="match status" value="1"/>
</dbReference>
<dbReference type="OrthoDB" id="5577209at2759"/>
<evidence type="ECO:0000259" key="2">
    <source>
        <dbReference type="PROSITE" id="PS51140"/>
    </source>
</evidence>